<gene>
    <name evidence="1" type="ORF">LQ356_02990</name>
</gene>
<dbReference type="InterPro" id="IPR036514">
    <property type="entry name" value="SGNH_hydro_sf"/>
</dbReference>
<dbReference type="EMBL" id="CP088155">
    <property type="protein sequence ID" value="WYM97142.1"/>
    <property type="molecule type" value="Genomic_DNA"/>
</dbReference>
<evidence type="ECO:0008006" key="3">
    <source>
        <dbReference type="Google" id="ProtNLM"/>
    </source>
</evidence>
<dbReference type="SUPFAM" id="SSF52266">
    <property type="entry name" value="SGNH hydrolase"/>
    <property type="match status" value="1"/>
</dbReference>
<evidence type="ECO:0000313" key="2">
    <source>
        <dbReference type="Proteomes" id="UP001622612"/>
    </source>
</evidence>
<sequence length="2647" mass="309371">MKNEKKSKLRKLIPLVSSTIFLTGATAFLSGSCKNKEDKNKITKPNYQPAIKGQIKYLSIGDQYSTQYNENIGGYFDEKTKNIYGLSYSSYLANYINLLSDQNTYLKSYSNLGLSNSTLDEWLHLLDPKKYPITNKINQNFEYNKKLNQNTQINGKSKNETFFNNFKTNVNGKYSFLDEALRSANLLTMSLGMNDFLDTNEFLDIIWKLTYSNLSIEEAKKYFDKIFNNILAKRDSIIEKFNQLIKLIREKNPNVNINLVGYISPFLKFAKLIENKYTLNYLQIITDIINETIKKVASTHKINYLNFENQKYIMDNASKLTDGFLNSSINLMAHKKLAQDLIMKMALSTKDYETLISKKPNNSATSDYEFYKSLDFEMKSGLIKNTILGLSGNNIDSFKKEYEFEQYFYNKQIIDNNQKNKYNVDFLKNYEYLFNNGINYSNDEIISFIKNALQYFGIDFNKFKNIIDFVEKSLNDKNQKSNIINLINLVFNNRTINKLINQINYNVDEIFKSNHLENINTEEIFNLIVKMLSSSDTLYNILKEFFLSDFFKENIHEQWTLTFLNLFSKDILKSKLIEKLFNKDIAKIISNAIKDQDFFDSFVDYLNNIFKEIIIDRNILLNSKYLYEFSEKIILRLKDKFDILINKFAKIIKNDEKTLKQITTNIFASLSKIYHINKNDKEIIEYTIFNFIKNLDNFDKKTELILSIINSYLKLENNNQNPTFDDFMQDLINNIINPNSNTININHSLLFNILSYVPTNETNKDKYMDGLKKLAQYHIKLKAKATNFSDKEFIKNLTSLIKDILKNNDGLLNENGKNVIISSIKYITNNILDTKGLFYEIIKNISEYTILRPIINIIKNNNLQDTILKANPKYKDAESFVNDTFLQIYKVLGSNKFKTSLNNLFSHIINNGNLYSFDNYEEFILNVLKNAHNNDLKNLTSSILSEISEHANILPNVYSIFFIWFENETGIKLSKEERTDLMQYATNFIKNIPNSNFYENFFNMVTHIATSLNPNEITLKELLKLFSEKIKSHFSPSQNKKIIQDIFELIILKSKDKTVLSSFKEVLKTYKLLFGNEKFIDYLFEKIKIKQLILNYLNNININSLQIPSELKSELKNLLSDFSTFLNSKWETLFTQNLKELLIKTFSNENINDSSTIEQFISKALLNIKPILLNVLRDIFKEFVFNPLENRSNLISRFIVELSSSSTFLSSLSETQKELLAKTFQKLLTHINDKKIYESIISDLIDNLANNINEHSFNYGKYKLNILSVILKHFGLEKITDFVKTNLNSNEIRNTFEVLLKNIEYILDKIPSTNTEFDFPKIFNLIKVIFEKMDIEDKHLIINSYSNKLKSILNHDKISSLIKNEIIQKLNSLNKNLITEFLNLSKENSINSLIGQIFTNFWTKIINEQTIESIKEIINHIIDNYGLYASNNFEELFIKLLRNNKLNGLNNLLENVLKNVIENQEFNHTVVNLIIALIKHYSKIELNQNEIDKLYLYINLLIKNLSNSELFKKYFDLIMSNLETNTNDIQTLNKLSKFISTKSLDFLKNREIQEIFDFIQIKDKNNQYLYNLSACLDIFKILLTKDQFVDWILNSLKINQLISNQLENIKINKLRFNEISQKELKRLFAELSKFINDNYEEELKPLIKELINSAFASEVIQDVKNYKEWITKFLNYSKNSLINKLNNLFKKSLTNSQYKISEILSSFLTELMEYDLSGLTWTSEQKDKLKLSIEKLIKHLPKFNIFGNLIESLLANLQLNINNFGFEFKKYKLNELINLIDVINNLNYDEINKFIESMHNDEIRNLLLILLENITKFSKLINNSPSQSLITLKGNLNIDINKIFKVIKSLLSKLNEDDKNIIKQKLPNLFNWLKSDLNIENKIRNWLNNLKKLVDKDDITSNQYIDYLIPKIIDILKNDHSFEQFFNKLIESFICISNENLNKLNSFNDLFKYLIKTINIELKNLIKNVINKAISEDEFIDKTLDFIFNKIVKDYKIDTTSSQINNIKSLLKRIIAKINNLNFINDLTNDIIDLLPEINIFNKSGQFNSSNLNKQFNDIFKNIDYSKYLTSNNLSELIEVILNKNLPSIAIENELYSLYEFLSKNINKFNSKKPNNNSSTHENNIQTLRNIEKLLFNLLVAANGSIKPDNQNGKEGLVNFIFKLTKNEIEKLDFSSLNIPNISNKKLKSILLKMIQYPEIKSLIQSFVNDYLGGSKINANNLGQMMSKIIDLIKDNLMTNITNIIKKFANDDEILYEIIEQLTQYLSLENVNENDKMFLKNLINEIIPELLNIDIYKRKILNRLVKQLSKHANNFDILNPKLWLKHAIDEFKSALSFRDALVMANLIGENKVINGEKLVKLINLILGKSKNPDSLLYKALRNINNDKDESKRSNMKTLNDMIKNSIFSNPKPIGDQSDPDNILAPFDPLSTIDTIFKLLAKEIDNEASKIPNYYNSYKIRSQGEAYKASYRWIVTLQLALFEMFGRETLVSERDNVKWYQLTKVSLYSGIRSILWEIQEGTNLKSIPGVANKFSGMQRYYTNEKIRREFTNYVQKKNKNKYHYYNEDNYTPDSITYLIVTSGYNKSENHLLKTFKYKVTENGETHSISKKDYILMTIKEGGFAKFMKLNNVNSSCEWSHLNENTEWE</sequence>
<reference evidence="1" key="1">
    <citation type="submission" date="2021-11" db="EMBL/GenBank/DDBJ databases">
        <title>The first genome sequence of unculturable Mycoplasma faucium obtained by de novo assembly of metagenomic reads.</title>
        <authorList>
            <person name="Sabat A.J."/>
            <person name="Bathoorn E."/>
            <person name="Akkerboom V."/>
            <person name="Friedrich A.W."/>
        </authorList>
    </citation>
    <scope>NUCLEOTIDE SEQUENCE [LARGE SCALE GENOMIC DNA]</scope>
    <source>
        <strain evidence="1">UMCG-MFM1</strain>
    </source>
</reference>
<dbReference type="Gene3D" id="3.40.50.1110">
    <property type="entry name" value="SGNH hydrolase"/>
    <property type="match status" value="1"/>
</dbReference>
<protein>
    <recommendedName>
        <fullName evidence="3">SGNH hydrolase-type esterase domain-containing protein</fullName>
    </recommendedName>
</protein>
<keyword evidence="2" id="KW-1185">Reference proteome</keyword>
<dbReference type="InterPro" id="IPR016024">
    <property type="entry name" value="ARM-type_fold"/>
</dbReference>
<dbReference type="SUPFAM" id="SSF48371">
    <property type="entry name" value="ARM repeat"/>
    <property type="match status" value="1"/>
</dbReference>
<evidence type="ECO:0000313" key="1">
    <source>
        <dbReference type="EMBL" id="WYM97142.1"/>
    </source>
</evidence>
<dbReference type="RefSeq" id="WP_405311416.1">
    <property type="nucleotide sequence ID" value="NZ_CP088155.1"/>
</dbReference>
<name>A0ABZ2TL60_9BACT</name>
<organism evidence="1 2">
    <name type="scientific">Metamycoplasma faucium</name>
    <dbReference type="NCBI Taxonomy" id="56142"/>
    <lineage>
        <taxon>Bacteria</taxon>
        <taxon>Bacillati</taxon>
        <taxon>Mycoplasmatota</taxon>
        <taxon>Mycoplasmoidales</taxon>
        <taxon>Metamycoplasmataceae</taxon>
        <taxon>Metamycoplasma</taxon>
    </lineage>
</organism>
<dbReference type="PROSITE" id="PS51257">
    <property type="entry name" value="PROKAR_LIPOPROTEIN"/>
    <property type="match status" value="1"/>
</dbReference>
<proteinExistence type="predicted"/>
<accession>A0ABZ2TL60</accession>
<dbReference type="Proteomes" id="UP001622612">
    <property type="component" value="Chromosome"/>
</dbReference>